<dbReference type="OrthoDB" id="4172970at2759"/>
<name>C5G181_ARTOC</name>
<feature type="region of interest" description="Disordered" evidence="1">
    <location>
        <begin position="272"/>
        <end position="366"/>
    </location>
</feature>
<dbReference type="GeneID" id="9226566"/>
<keyword evidence="3" id="KW-1185">Reference proteome</keyword>
<feature type="compositionally biased region" description="Polar residues" evidence="1">
    <location>
        <begin position="340"/>
        <end position="350"/>
    </location>
</feature>
<evidence type="ECO:0000256" key="1">
    <source>
        <dbReference type="SAM" id="MobiDB-lite"/>
    </source>
</evidence>
<dbReference type="Proteomes" id="UP000002035">
    <property type="component" value="Unassembled WGS sequence"/>
</dbReference>
<feature type="compositionally biased region" description="Polar residues" evidence="1">
    <location>
        <begin position="318"/>
        <end position="332"/>
    </location>
</feature>
<dbReference type="OMA" id="HPGYGDY"/>
<evidence type="ECO:0000313" key="2">
    <source>
        <dbReference type="EMBL" id="EEQ28544.1"/>
    </source>
</evidence>
<dbReference type="RefSeq" id="XP_002842563.1">
    <property type="nucleotide sequence ID" value="XM_002842517.1"/>
</dbReference>
<reference evidence="3" key="1">
    <citation type="journal article" date="2012" name="MBio">
        <title>Comparative genome analysis of Trichophyton rubrum and related dermatophytes reveals candidate genes involved in infection.</title>
        <authorList>
            <person name="Martinez D.A."/>
            <person name="Oliver B.G."/>
            <person name="Graeser Y."/>
            <person name="Goldberg J.M."/>
            <person name="Li W."/>
            <person name="Martinez-Rossi N.M."/>
            <person name="Monod M."/>
            <person name="Shelest E."/>
            <person name="Barton R.C."/>
            <person name="Birch E."/>
            <person name="Brakhage A.A."/>
            <person name="Chen Z."/>
            <person name="Gurr S.J."/>
            <person name="Heiman D."/>
            <person name="Heitman J."/>
            <person name="Kosti I."/>
            <person name="Rossi A."/>
            <person name="Saif S."/>
            <person name="Samalova M."/>
            <person name="Saunders C.W."/>
            <person name="Shea T."/>
            <person name="Summerbell R.C."/>
            <person name="Xu J."/>
            <person name="Young S."/>
            <person name="Zeng Q."/>
            <person name="Birren B.W."/>
            <person name="Cuomo C.A."/>
            <person name="White T.C."/>
        </authorList>
    </citation>
    <scope>NUCLEOTIDE SEQUENCE [LARGE SCALE GENOMIC DNA]</scope>
    <source>
        <strain evidence="3">ATCC MYA-4605 / CBS 113480</strain>
    </source>
</reference>
<dbReference type="VEuPathDB" id="FungiDB:MCYG_08703"/>
<gene>
    <name evidence="2" type="ORF">MCYG_08703</name>
</gene>
<accession>C5G181</accession>
<evidence type="ECO:0000313" key="3">
    <source>
        <dbReference type="Proteomes" id="UP000002035"/>
    </source>
</evidence>
<feature type="compositionally biased region" description="Acidic residues" evidence="1">
    <location>
        <begin position="274"/>
        <end position="287"/>
    </location>
</feature>
<dbReference type="EMBL" id="DS995710">
    <property type="protein sequence ID" value="EEQ28544.1"/>
    <property type="molecule type" value="Genomic_DNA"/>
</dbReference>
<feature type="region of interest" description="Disordered" evidence="1">
    <location>
        <begin position="218"/>
        <end position="243"/>
    </location>
</feature>
<dbReference type="eggNOG" id="ENOG502RQPD">
    <property type="taxonomic scope" value="Eukaryota"/>
</dbReference>
<proteinExistence type="predicted"/>
<dbReference type="AlphaFoldDB" id="C5G181"/>
<protein>
    <submittedName>
        <fullName evidence="2">Uncharacterized protein</fullName>
    </submittedName>
</protein>
<sequence>MCNAFSIFFKCGHLENAQGIPCGGPDCPASFRQLTSHQVCLNCAPYEYMDMRHANMNQPAVYDDFLFERNFDIEMIDPEIYNGIAGVDERSISFEQLENSNPSRHQGIQLDIPAELDGGIQGLQIEAPPRPTFIYPPPVNPLFGWDHMGQIHQHPSYQDYAPSPEGEDVSCAPQAPVMPSSSSYRPFGDSDMIAEYATPSPPFMPWLRNKAVFSSDEFSGSAPLASRRPNPRELSPTPGTRGHETFLDAASAILDLPLPWHQNNTLREFLAEHEDGDSSEDEDEEEIDHSVPQFAKIRQPNFLRDDYDELPPLKGLAASTSGYAKLGTTQKPTPADTEDGTASKSGTVTRTFPAVKSGPYSLARSS</sequence>
<dbReference type="HOGENOM" id="CLU_832061_0_0_1"/>
<organism evidence="2 3">
    <name type="scientific">Arthroderma otae (strain ATCC MYA-4605 / CBS 113480)</name>
    <name type="common">Microsporum canis</name>
    <dbReference type="NCBI Taxonomy" id="554155"/>
    <lineage>
        <taxon>Eukaryota</taxon>
        <taxon>Fungi</taxon>
        <taxon>Dikarya</taxon>
        <taxon>Ascomycota</taxon>
        <taxon>Pezizomycotina</taxon>
        <taxon>Eurotiomycetes</taxon>
        <taxon>Eurotiomycetidae</taxon>
        <taxon>Onygenales</taxon>
        <taxon>Arthrodermataceae</taxon>
        <taxon>Microsporum</taxon>
    </lineage>
</organism>